<dbReference type="SUPFAM" id="SSF52540">
    <property type="entry name" value="P-loop containing nucleoside triphosphate hydrolases"/>
    <property type="match status" value="1"/>
</dbReference>
<dbReference type="EMBL" id="UINC01134899">
    <property type="protein sequence ID" value="SVD18726.1"/>
    <property type="molecule type" value="Genomic_DNA"/>
</dbReference>
<dbReference type="InterPro" id="IPR003439">
    <property type="entry name" value="ABC_transporter-like_ATP-bd"/>
</dbReference>
<dbReference type="Gene3D" id="3.40.50.300">
    <property type="entry name" value="P-loop containing nucleotide triphosphate hydrolases"/>
    <property type="match status" value="1"/>
</dbReference>
<feature type="domain" description="ABC transporter" evidence="1">
    <location>
        <begin position="17"/>
        <end position="40"/>
    </location>
</feature>
<gene>
    <name evidence="2" type="ORF">METZ01_LOCUS371580</name>
</gene>
<dbReference type="AlphaFoldDB" id="A0A382T9H5"/>
<feature type="non-terminal residue" evidence="2">
    <location>
        <position position="41"/>
    </location>
</feature>
<proteinExistence type="predicted"/>
<sequence length="41" mass="4123">MLDVQVAGPIGDIQIDTQFTTKAGTVTALFGPSGAGKTTIT</sequence>
<accession>A0A382T9H5</accession>
<dbReference type="InterPro" id="IPR027417">
    <property type="entry name" value="P-loop_NTPase"/>
</dbReference>
<organism evidence="2">
    <name type="scientific">marine metagenome</name>
    <dbReference type="NCBI Taxonomy" id="408172"/>
    <lineage>
        <taxon>unclassified sequences</taxon>
        <taxon>metagenomes</taxon>
        <taxon>ecological metagenomes</taxon>
    </lineage>
</organism>
<protein>
    <recommendedName>
        <fullName evidence="1">ABC transporter domain-containing protein</fullName>
    </recommendedName>
</protein>
<dbReference type="GO" id="GO:0005524">
    <property type="term" value="F:ATP binding"/>
    <property type="evidence" value="ECO:0007669"/>
    <property type="project" value="InterPro"/>
</dbReference>
<evidence type="ECO:0000259" key="1">
    <source>
        <dbReference type="Pfam" id="PF00005"/>
    </source>
</evidence>
<evidence type="ECO:0000313" key="2">
    <source>
        <dbReference type="EMBL" id="SVD18726.1"/>
    </source>
</evidence>
<reference evidence="2" key="1">
    <citation type="submission" date="2018-05" db="EMBL/GenBank/DDBJ databases">
        <authorList>
            <person name="Lanie J.A."/>
            <person name="Ng W.-L."/>
            <person name="Kazmierczak K.M."/>
            <person name="Andrzejewski T.M."/>
            <person name="Davidsen T.M."/>
            <person name="Wayne K.J."/>
            <person name="Tettelin H."/>
            <person name="Glass J.I."/>
            <person name="Rusch D."/>
            <person name="Podicherti R."/>
            <person name="Tsui H.-C.T."/>
            <person name="Winkler M.E."/>
        </authorList>
    </citation>
    <scope>NUCLEOTIDE SEQUENCE</scope>
</reference>
<name>A0A382T9H5_9ZZZZ</name>
<dbReference type="Pfam" id="PF00005">
    <property type="entry name" value="ABC_tran"/>
    <property type="match status" value="1"/>
</dbReference>
<dbReference type="GO" id="GO:0016887">
    <property type="term" value="F:ATP hydrolysis activity"/>
    <property type="evidence" value="ECO:0007669"/>
    <property type="project" value="InterPro"/>
</dbReference>